<evidence type="ECO:0000313" key="2">
    <source>
        <dbReference type="EMBL" id="SMY16316.1"/>
    </source>
</evidence>
<dbReference type="AlphaFoldDB" id="A0A1Y6KY72"/>
<evidence type="ECO:0000313" key="3">
    <source>
        <dbReference type="Proteomes" id="UP000196485"/>
    </source>
</evidence>
<keyword evidence="1" id="KW-0472">Membrane</keyword>
<dbReference type="EMBL" id="FYAH01000002">
    <property type="protein sequence ID" value="SMY16316.1"/>
    <property type="molecule type" value="Genomic_DNA"/>
</dbReference>
<feature type="transmembrane region" description="Helical" evidence="1">
    <location>
        <begin position="26"/>
        <end position="44"/>
    </location>
</feature>
<keyword evidence="1" id="KW-0812">Transmembrane</keyword>
<name>A0A1Y6KY72_9GAMM</name>
<sequence length="129" mass="14096">MDYILQNSIDHPVITNTKKSWQVPDTLIIIFMVGVLATLLTYLIPAGSFSQQTVSFIADGVEKTRTVIDPASFTYAIDASGDKVYNTVGLFSAGGGIGLMNFMFEGLVSGSNFRLWLNCTHYAITGTFR</sequence>
<evidence type="ECO:0000256" key="1">
    <source>
        <dbReference type="SAM" id="Phobius"/>
    </source>
</evidence>
<proteinExistence type="predicted"/>
<organism evidence="2 3">
    <name type="scientific">Photobacterium aquimaris</name>
    <dbReference type="NCBI Taxonomy" id="512643"/>
    <lineage>
        <taxon>Bacteria</taxon>
        <taxon>Pseudomonadati</taxon>
        <taxon>Pseudomonadota</taxon>
        <taxon>Gammaproteobacteria</taxon>
        <taxon>Vibrionales</taxon>
        <taxon>Vibrionaceae</taxon>
        <taxon>Photobacterium</taxon>
    </lineage>
</organism>
<gene>
    <name evidence="2" type="ORF">PAQU9191_01547</name>
</gene>
<protein>
    <submittedName>
        <fullName evidence="2">Uncharacterized protein</fullName>
    </submittedName>
</protein>
<dbReference type="Proteomes" id="UP000196485">
    <property type="component" value="Unassembled WGS sequence"/>
</dbReference>
<reference evidence="3" key="1">
    <citation type="submission" date="2017-06" db="EMBL/GenBank/DDBJ databases">
        <authorList>
            <person name="Rodrigo-Torres L."/>
            <person name="Arahal R. D."/>
            <person name="Lucena T."/>
        </authorList>
    </citation>
    <scope>NUCLEOTIDE SEQUENCE [LARGE SCALE GENOMIC DNA]</scope>
    <source>
        <strain evidence="3">type strain: CECT 9192</strain>
    </source>
</reference>
<keyword evidence="1" id="KW-1133">Transmembrane helix</keyword>
<accession>A0A1Y6KY72</accession>
<keyword evidence="3" id="KW-1185">Reference proteome</keyword>